<dbReference type="Pfam" id="PF00534">
    <property type="entry name" value="Glycos_transf_1"/>
    <property type="match status" value="1"/>
</dbReference>
<organism evidence="3 4">
    <name type="scientific">Spirulina subsalsa FACHB-351</name>
    <dbReference type="NCBI Taxonomy" id="234711"/>
    <lineage>
        <taxon>Bacteria</taxon>
        <taxon>Bacillati</taxon>
        <taxon>Cyanobacteriota</taxon>
        <taxon>Cyanophyceae</taxon>
        <taxon>Spirulinales</taxon>
        <taxon>Spirulinaceae</taxon>
        <taxon>Spirulina</taxon>
    </lineage>
</organism>
<dbReference type="Pfam" id="PF13439">
    <property type="entry name" value="Glyco_transf_4"/>
    <property type="match status" value="1"/>
</dbReference>
<reference evidence="3 4" key="1">
    <citation type="submission" date="2021-08" db="EMBL/GenBank/DDBJ databases">
        <title>Draft genome sequence of Spirulina subsalsa with high tolerance to salinity and hype-accumulation of phycocyanin.</title>
        <authorList>
            <person name="Pei H."/>
            <person name="Jiang L."/>
        </authorList>
    </citation>
    <scope>NUCLEOTIDE SEQUENCE [LARGE SCALE GENOMIC DNA]</scope>
    <source>
        <strain evidence="3 4">FACHB-351</strain>
    </source>
</reference>
<evidence type="ECO:0000259" key="2">
    <source>
        <dbReference type="Pfam" id="PF13439"/>
    </source>
</evidence>
<evidence type="ECO:0000313" key="4">
    <source>
        <dbReference type="Proteomes" id="UP001526426"/>
    </source>
</evidence>
<comment type="caution">
    <text evidence="3">The sequence shown here is derived from an EMBL/GenBank/DDBJ whole genome shotgun (WGS) entry which is preliminary data.</text>
</comment>
<proteinExistence type="predicted"/>
<feature type="domain" description="Glycosyltransferase subfamily 4-like N-terminal" evidence="2">
    <location>
        <begin position="20"/>
        <end position="183"/>
    </location>
</feature>
<dbReference type="EMBL" id="JAIHOM010000003">
    <property type="protein sequence ID" value="MCW6034878.1"/>
    <property type="molecule type" value="Genomic_DNA"/>
</dbReference>
<keyword evidence="4" id="KW-1185">Reference proteome</keyword>
<dbReference type="PANTHER" id="PTHR45947">
    <property type="entry name" value="SULFOQUINOVOSYL TRANSFERASE SQD2"/>
    <property type="match status" value="1"/>
</dbReference>
<dbReference type="PANTHER" id="PTHR45947:SF11">
    <property type="entry name" value="SLR1508 PROTEIN"/>
    <property type="match status" value="1"/>
</dbReference>
<dbReference type="CDD" id="cd03801">
    <property type="entry name" value="GT4_PimA-like"/>
    <property type="match status" value="1"/>
</dbReference>
<dbReference type="InterPro" id="IPR050194">
    <property type="entry name" value="Glycosyltransferase_grp1"/>
</dbReference>
<dbReference type="RefSeq" id="WP_265262533.1">
    <property type="nucleotide sequence ID" value="NZ_JAIHOM010000003.1"/>
</dbReference>
<evidence type="ECO:0000259" key="1">
    <source>
        <dbReference type="Pfam" id="PF00534"/>
    </source>
</evidence>
<dbReference type="InterPro" id="IPR028098">
    <property type="entry name" value="Glyco_trans_4-like_N"/>
</dbReference>
<gene>
    <name evidence="3" type="ORF">K4A83_01120</name>
</gene>
<sequence>MHHHHIAWLGKKSPFCGNVTYGREISNALLERNHRVSFLHFAQEESLSDSWAHHSEVVLPFLYKSQIYTIPTPKSSKVLMRSLADLKPDLVHASLTLSPLDFRLPEICAELNLPLIATFHPPFDSKLRNLKSSAQFLTYQLYAPCLANYDRVIVFSQIQKDLLVRLGVPDPKVVIIPNGVDVQKYSPGPSRFKAQLGAKRLFVYMGRISTEKNVEAMLKAWKLANMGPDCKLVIVGDGPLSTVLKPFYTPEDGILWYGFVADEQQRIEILRAADAFILPSLVEGLSLSLLEAMACGVACIATDAGADAEVIEDGAGVVMSTQGVTTQLKTLLPLFRDQPELTVLLGQKGRKRVLERYTLSRNITQLEQLYQEVLTETQTLTYTRWA</sequence>
<dbReference type="InterPro" id="IPR001296">
    <property type="entry name" value="Glyco_trans_1"/>
</dbReference>
<dbReference type="Proteomes" id="UP001526426">
    <property type="component" value="Unassembled WGS sequence"/>
</dbReference>
<name>A0ABT3L048_9CYAN</name>
<dbReference type="SUPFAM" id="SSF53756">
    <property type="entry name" value="UDP-Glycosyltransferase/glycogen phosphorylase"/>
    <property type="match status" value="1"/>
</dbReference>
<feature type="domain" description="Glycosyl transferase family 1" evidence="1">
    <location>
        <begin position="197"/>
        <end position="351"/>
    </location>
</feature>
<dbReference type="Gene3D" id="3.40.50.2000">
    <property type="entry name" value="Glycogen Phosphorylase B"/>
    <property type="match status" value="2"/>
</dbReference>
<protein>
    <submittedName>
        <fullName evidence="3">Glycosyltransferase family 4 protein</fullName>
    </submittedName>
</protein>
<evidence type="ECO:0000313" key="3">
    <source>
        <dbReference type="EMBL" id="MCW6034878.1"/>
    </source>
</evidence>
<accession>A0ABT3L048</accession>